<sequence>MSLNSISYSSPLVNLPYPIEFYWKWRRDVDARAATEESDEGVKTWVKHVREAAYGIEDVIDEYMLPMAKHRDQLGFKAFLQKDS</sequence>
<proteinExistence type="predicted"/>
<protein>
    <recommendedName>
        <fullName evidence="4">Disease resistance N-terminal domain-containing protein</fullName>
    </recommendedName>
</protein>
<evidence type="ECO:0000313" key="5">
    <source>
        <dbReference type="EMBL" id="KAK9017522.1"/>
    </source>
</evidence>
<comment type="caution">
    <text evidence="5">The sequence shown here is derived from an EMBL/GenBank/DDBJ whole genome shotgun (WGS) entry which is preliminary data.</text>
</comment>
<dbReference type="InterPro" id="IPR041118">
    <property type="entry name" value="Rx_N"/>
</dbReference>
<reference evidence="5 6" key="1">
    <citation type="journal article" date="2024" name="G3 (Bethesda)">
        <title>Genome assembly of Hibiscus sabdariffa L. provides insights into metabolisms of medicinal natural products.</title>
        <authorList>
            <person name="Kim T."/>
        </authorList>
    </citation>
    <scope>NUCLEOTIDE SEQUENCE [LARGE SCALE GENOMIC DNA]</scope>
    <source>
        <strain evidence="5">TK-2024</strain>
        <tissue evidence="5">Old leaves</tissue>
    </source>
</reference>
<keyword evidence="1" id="KW-0677">Repeat</keyword>
<accession>A0ABR2RX89</accession>
<evidence type="ECO:0000313" key="6">
    <source>
        <dbReference type="Proteomes" id="UP001396334"/>
    </source>
</evidence>
<evidence type="ECO:0000256" key="3">
    <source>
        <dbReference type="ARBA" id="ARBA00022821"/>
    </source>
</evidence>
<evidence type="ECO:0000259" key="4">
    <source>
        <dbReference type="Pfam" id="PF18052"/>
    </source>
</evidence>
<evidence type="ECO:0000256" key="2">
    <source>
        <dbReference type="ARBA" id="ARBA00022741"/>
    </source>
</evidence>
<keyword evidence="2" id="KW-0547">Nucleotide-binding</keyword>
<organism evidence="5 6">
    <name type="scientific">Hibiscus sabdariffa</name>
    <name type="common">roselle</name>
    <dbReference type="NCBI Taxonomy" id="183260"/>
    <lineage>
        <taxon>Eukaryota</taxon>
        <taxon>Viridiplantae</taxon>
        <taxon>Streptophyta</taxon>
        <taxon>Embryophyta</taxon>
        <taxon>Tracheophyta</taxon>
        <taxon>Spermatophyta</taxon>
        <taxon>Magnoliopsida</taxon>
        <taxon>eudicotyledons</taxon>
        <taxon>Gunneridae</taxon>
        <taxon>Pentapetalae</taxon>
        <taxon>rosids</taxon>
        <taxon>malvids</taxon>
        <taxon>Malvales</taxon>
        <taxon>Malvaceae</taxon>
        <taxon>Malvoideae</taxon>
        <taxon>Hibiscus</taxon>
    </lineage>
</organism>
<dbReference type="EMBL" id="JBBPBN010000020">
    <property type="protein sequence ID" value="KAK9017522.1"/>
    <property type="molecule type" value="Genomic_DNA"/>
</dbReference>
<feature type="domain" description="Disease resistance N-terminal" evidence="4">
    <location>
        <begin position="35"/>
        <end position="77"/>
    </location>
</feature>
<dbReference type="Pfam" id="PF18052">
    <property type="entry name" value="Rx_N"/>
    <property type="match status" value="1"/>
</dbReference>
<evidence type="ECO:0000256" key="1">
    <source>
        <dbReference type="ARBA" id="ARBA00022737"/>
    </source>
</evidence>
<dbReference type="Proteomes" id="UP001396334">
    <property type="component" value="Unassembled WGS sequence"/>
</dbReference>
<dbReference type="Gene3D" id="1.20.5.4130">
    <property type="match status" value="1"/>
</dbReference>
<keyword evidence="6" id="KW-1185">Reference proteome</keyword>
<gene>
    <name evidence="5" type="ORF">V6N11_080001</name>
</gene>
<name>A0ABR2RX89_9ROSI</name>
<keyword evidence="3" id="KW-0611">Plant defense</keyword>